<sequence length="69" mass="8023">MDRVLKKLLSIYSIWPMILTVGIGIYTLFVDCKTLKNQKNPKEARWAKWIGLIYMIGGVAFFLFIKLLT</sequence>
<feature type="transmembrane region" description="Helical" evidence="1">
    <location>
        <begin position="49"/>
        <end position="68"/>
    </location>
</feature>
<reference evidence="2 3" key="1">
    <citation type="submission" date="2019-12" db="EMBL/GenBank/DDBJ databases">
        <title>Defluviitalea raffinosedens, isolated from a biogas fermenter, genome sequencing and characterization.</title>
        <authorList>
            <person name="Rettenmaier R."/>
            <person name="Schneider M."/>
            <person name="Neuhaus K."/>
            <person name="Liebl W."/>
            <person name="Zverlov V."/>
        </authorList>
    </citation>
    <scope>NUCLEOTIDE SEQUENCE [LARGE SCALE GENOMIC DNA]</scope>
    <source>
        <strain evidence="2 3">249c-K6</strain>
    </source>
</reference>
<accession>A0A7C8LLM2</accession>
<keyword evidence="1" id="KW-1133">Transmembrane helix</keyword>
<keyword evidence="1" id="KW-0472">Membrane</keyword>
<dbReference type="NCBIfam" id="NF042414">
    <property type="entry name" value="CLC_0170_fam"/>
    <property type="match status" value="1"/>
</dbReference>
<proteinExistence type="predicted"/>
<gene>
    <name evidence="2" type="ORF">GND95_02830</name>
</gene>
<evidence type="ECO:0000313" key="2">
    <source>
        <dbReference type="EMBL" id="KAE9636079.1"/>
    </source>
</evidence>
<dbReference type="EMBL" id="WSLF01000002">
    <property type="protein sequence ID" value="KAE9636079.1"/>
    <property type="molecule type" value="Genomic_DNA"/>
</dbReference>
<name>A0A7C8LLM2_9FIRM</name>
<feature type="transmembrane region" description="Helical" evidence="1">
    <location>
        <begin position="12"/>
        <end position="29"/>
    </location>
</feature>
<evidence type="ECO:0000313" key="3">
    <source>
        <dbReference type="Proteomes" id="UP000483018"/>
    </source>
</evidence>
<protein>
    <submittedName>
        <fullName evidence="2">Uncharacterized protein</fullName>
    </submittedName>
</protein>
<dbReference type="Proteomes" id="UP000483018">
    <property type="component" value="Unassembled WGS sequence"/>
</dbReference>
<dbReference type="OrthoDB" id="9787902at2"/>
<keyword evidence="3" id="KW-1185">Reference proteome</keyword>
<dbReference type="RefSeq" id="WP_158739333.1">
    <property type="nucleotide sequence ID" value="NZ_WSLF01000002.1"/>
</dbReference>
<evidence type="ECO:0000256" key="1">
    <source>
        <dbReference type="SAM" id="Phobius"/>
    </source>
</evidence>
<keyword evidence="1" id="KW-0812">Transmembrane</keyword>
<comment type="caution">
    <text evidence="2">The sequence shown here is derived from an EMBL/GenBank/DDBJ whole genome shotgun (WGS) entry which is preliminary data.</text>
</comment>
<organism evidence="2 3">
    <name type="scientific">Defluviitalea raffinosedens</name>
    <dbReference type="NCBI Taxonomy" id="1450156"/>
    <lineage>
        <taxon>Bacteria</taxon>
        <taxon>Bacillati</taxon>
        <taxon>Bacillota</taxon>
        <taxon>Clostridia</taxon>
        <taxon>Lachnospirales</taxon>
        <taxon>Defluviitaleaceae</taxon>
        <taxon>Defluviitalea</taxon>
    </lineage>
</organism>
<dbReference type="AlphaFoldDB" id="A0A7C8LLM2"/>
<dbReference type="InterPro" id="IPR049971">
    <property type="entry name" value="CLC_0170-like"/>
</dbReference>